<feature type="transmembrane region" description="Helical" evidence="1">
    <location>
        <begin position="80"/>
        <end position="99"/>
    </location>
</feature>
<comment type="caution">
    <text evidence="2">The sequence shown here is derived from an EMBL/GenBank/DDBJ whole genome shotgun (WGS) entry which is preliminary data.</text>
</comment>
<dbReference type="RefSeq" id="WP_400188480.1">
    <property type="nucleotide sequence ID" value="NZ_JBGORX010000008.1"/>
</dbReference>
<keyword evidence="1" id="KW-0812">Transmembrane</keyword>
<feature type="transmembrane region" description="Helical" evidence="1">
    <location>
        <begin position="47"/>
        <end position="68"/>
    </location>
</feature>
<organism evidence="2 3">
    <name type="scientific">Legionella lytica</name>
    <dbReference type="NCBI Taxonomy" id="96232"/>
    <lineage>
        <taxon>Bacteria</taxon>
        <taxon>Pseudomonadati</taxon>
        <taxon>Pseudomonadota</taxon>
        <taxon>Gammaproteobacteria</taxon>
        <taxon>Legionellales</taxon>
        <taxon>Legionellaceae</taxon>
        <taxon>Legionella</taxon>
    </lineage>
</organism>
<keyword evidence="3" id="KW-1185">Reference proteome</keyword>
<feature type="transmembrane region" description="Helical" evidence="1">
    <location>
        <begin position="130"/>
        <end position="149"/>
    </location>
</feature>
<protein>
    <recommendedName>
        <fullName evidence="4">Transmembrane protein</fullName>
    </recommendedName>
</protein>
<evidence type="ECO:0008006" key="4">
    <source>
        <dbReference type="Google" id="ProtNLM"/>
    </source>
</evidence>
<proteinExistence type="predicted"/>
<keyword evidence="1" id="KW-0472">Membrane</keyword>
<evidence type="ECO:0000313" key="2">
    <source>
        <dbReference type="EMBL" id="MFJ1269665.1"/>
    </source>
</evidence>
<reference evidence="2 3" key="1">
    <citation type="submission" date="2024-08" db="EMBL/GenBank/DDBJ databases">
        <title>Draft Genome Sequence of Legionella lytica strain DSB2004, Isolated From a Fire Sprinkler System.</title>
        <authorList>
            <person name="Everhart A.D."/>
            <person name="Kidane D.T."/>
            <person name="Farone A.L."/>
            <person name="Farone M.B."/>
        </authorList>
    </citation>
    <scope>NUCLEOTIDE SEQUENCE [LARGE SCALE GENOMIC DNA]</scope>
    <source>
        <strain evidence="2 3">DSB2004</strain>
    </source>
</reference>
<evidence type="ECO:0000256" key="1">
    <source>
        <dbReference type="SAM" id="Phobius"/>
    </source>
</evidence>
<feature type="transmembrane region" description="Helical" evidence="1">
    <location>
        <begin position="7"/>
        <end position="27"/>
    </location>
</feature>
<name>A0ABW8DDS9_9GAMM</name>
<dbReference type="EMBL" id="JBGORX010000008">
    <property type="protein sequence ID" value="MFJ1269665.1"/>
    <property type="molecule type" value="Genomic_DNA"/>
</dbReference>
<gene>
    <name evidence="2" type="ORF">ACD661_13960</name>
</gene>
<sequence length="234" mass="24525">MGRLRDFAVGAVELPGTILFGIAKLIFGSTEKYKDGKVKIDREGKPIVFAGLLGLILEGVGALGRGISSFIDSHKTAISAAFWASLAIGGAVGLTLYLWPAALTFVADYAIYGYSIAGIVGADPLLQMGFAAGLAFAATSVASWTLTLVANTISALKNACNPQTEQPEESPATQQVNQENGSPRLMQRLNNPTAPKQVTLVEPVHMGSIHTLAKEEDVMAEAEELVLPTGLAAN</sequence>
<dbReference type="Proteomes" id="UP001615550">
    <property type="component" value="Unassembled WGS sequence"/>
</dbReference>
<accession>A0ABW8DDS9</accession>
<keyword evidence="1" id="KW-1133">Transmembrane helix</keyword>
<evidence type="ECO:0000313" key="3">
    <source>
        <dbReference type="Proteomes" id="UP001615550"/>
    </source>
</evidence>